<accession>A0A1H9VVB7</accession>
<feature type="region of interest" description="Disordered" evidence="1">
    <location>
        <begin position="17"/>
        <end position="40"/>
    </location>
</feature>
<dbReference type="RefSeq" id="WP_092781442.1">
    <property type="nucleotide sequence ID" value="NZ_FOGI01000009.1"/>
</dbReference>
<dbReference type="Proteomes" id="UP000199051">
    <property type="component" value="Unassembled WGS sequence"/>
</dbReference>
<proteinExistence type="predicted"/>
<keyword evidence="3" id="KW-1185">Reference proteome</keyword>
<evidence type="ECO:0000256" key="1">
    <source>
        <dbReference type="SAM" id="MobiDB-lite"/>
    </source>
</evidence>
<gene>
    <name evidence="2" type="ORF">SAMN04487818_10997</name>
</gene>
<protein>
    <submittedName>
        <fullName evidence="2">Uncharacterized protein</fullName>
    </submittedName>
</protein>
<organism evidence="2 3">
    <name type="scientific">Actinokineospora terrae</name>
    <dbReference type="NCBI Taxonomy" id="155974"/>
    <lineage>
        <taxon>Bacteria</taxon>
        <taxon>Bacillati</taxon>
        <taxon>Actinomycetota</taxon>
        <taxon>Actinomycetes</taxon>
        <taxon>Pseudonocardiales</taxon>
        <taxon>Pseudonocardiaceae</taxon>
        <taxon>Actinokineospora</taxon>
    </lineage>
</organism>
<dbReference type="EMBL" id="FOGI01000009">
    <property type="protein sequence ID" value="SES25327.1"/>
    <property type="molecule type" value="Genomic_DNA"/>
</dbReference>
<evidence type="ECO:0000313" key="3">
    <source>
        <dbReference type="Proteomes" id="UP000199051"/>
    </source>
</evidence>
<dbReference type="STRING" id="155974.SAMN04487818_10997"/>
<dbReference type="AlphaFoldDB" id="A0A1H9VVB7"/>
<sequence length="81" mass="8564">MSGSLEVRSFLLQQDSLGGSNQFSTGVPAPRSGESARVSEEQVHRARLAVAMGAQSVEDCRELLEMLGLVDGDDGTPAVCR</sequence>
<reference evidence="3" key="1">
    <citation type="submission" date="2016-10" db="EMBL/GenBank/DDBJ databases">
        <authorList>
            <person name="Varghese N."/>
            <person name="Submissions S."/>
        </authorList>
    </citation>
    <scope>NUCLEOTIDE SEQUENCE [LARGE SCALE GENOMIC DNA]</scope>
    <source>
        <strain evidence="3">DSM 44260</strain>
    </source>
</reference>
<name>A0A1H9VVB7_9PSEU</name>
<evidence type="ECO:0000313" key="2">
    <source>
        <dbReference type="EMBL" id="SES25327.1"/>
    </source>
</evidence>